<evidence type="ECO:0000313" key="1">
    <source>
        <dbReference type="EMBL" id="JAD15903.1"/>
    </source>
</evidence>
<organism evidence="1">
    <name type="scientific">Arundo donax</name>
    <name type="common">Giant reed</name>
    <name type="synonym">Donax arundinaceus</name>
    <dbReference type="NCBI Taxonomy" id="35708"/>
    <lineage>
        <taxon>Eukaryota</taxon>
        <taxon>Viridiplantae</taxon>
        <taxon>Streptophyta</taxon>
        <taxon>Embryophyta</taxon>
        <taxon>Tracheophyta</taxon>
        <taxon>Spermatophyta</taxon>
        <taxon>Magnoliopsida</taxon>
        <taxon>Liliopsida</taxon>
        <taxon>Poales</taxon>
        <taxon>Poaceae</taxon>
        <taxon>PACMAD clade</taxon>
        <taxon>Arundinoideae</taxon>
        <taxon>Arundineae</taxon>
        <taxon>Arundo</taxon>
    </lineage>
</organism>
<name>A0A0A8XT08_ARUDO</name>
<dbReference type="AlphaFoldDB" id="A0A0A8XT08"/>
<reference evidence="1" key="2">
    <citation type="journal article" date="2015" name="Data Brief">
        <title>Shoot transcriptome of the giant reed, Arundo donax.</title>
        <authorList>
            <person name="Barrero R.A."/>
            <person name="Guerrero F.D."/>
            <person name="Moolhuijzen P."/>
            <person name="Goolsby J.A."/>
            <person name="Tidwell J."/>
            <person name="Bellgard S.E."/>
            <person name="Bellgard M.I."/>
        </authorList>
    </citation>
    <scope>NUCLEOTIDE SEQUENCE</scope>
    <source>
        <tissue evidence="1">Shoot tissue taken approximately 20 cm above the soil surface</tissue>
    </source>
</reference>
<reference evidence="1" key="1">
    <citation type="submission" date="2014-09" db="EMBL/GenBank/DDBJ databases">
        <authorList>
            <person name="Magalhaes I.L.F."/>
            <person name="Oliveira U."/>
            <person name="Santos F.R."/>
            <person name="Vidigal T.H.D.A."/>
            <person name="Brescovit A.D."/>
            <person name="Santos A.J."/>
        </authorList>
    </citation>
    <scope>NUCLEOTIDE SEQUENCE</scope>
    <source>
        <tissue evidence="1">Shoot tissue taken approximately 20 cm above the soil surface</tissue>
    </source>
</reference>
<sequence length="25" mass="3082">MFYFCWWNYFYSALLIYANANLVAP</sequence>
<proteinExistence type="predicted"/>
<protein>
    <submittedName>
        <fullName evidence="1">Uncharacterized protein</fullName>
    </submittedName>
</protein>
<accession>A0A0A8XT08</accession>
<dbReference type="EMBL" id="GBRH01281992">
    <property type="protein sequence ID" value="JAD15903.1"/>
    <property type="molecule type" value="Transcribed_RNA"/>
</dbReference>